<reference evidence="2 3" key="1">
    <citation type="journal article" date="2019" name="Sci. Rep.">
        <title>A multi-omics analysis of the grapevine pathogen Lasiodiplodia theobromae reveals that temperature affects the expression of virulence- and pathogenicity-related genes.</title>
        <authorList>
            <person name="Felix C."/>
            <person name="Meneses R."/>
            <person name="Goncalves M.F.M."/>
            <person name="Tilleman L."/>
            <person name="Duarte A.S."/>
            <person name="Jorrin-Novo J.V."/>
            <person name="Van de Peer Y."/>
            <person name="Deforce D."/>
            <person name="Van Nieuwerburgh F."/>
            <person name="Esteves A.C."/>
            <person name="Alves A."/>
        </authorList>
    </citation>
    <scope>NUCLEOTIDE SEQUENCE [LARGE SCALE GENOMIC DNA]</scope>
    <source>
        <strain evidence="2 3">LA-SOL3</strain>
    </source>
</reference>
<dbReference type="AlphaFoldDB" id="A0A5N5DCR1"/>
<dbReference type="EMBL" id="VCHE01000031">
    <property type="protein sequence ID" value="KAB2575633.1"/>
    <property type="molecule type" value="Genomic_DNA"/>
</dbReference>
<gene>
    <name evidence="2" type="ORF">DBV05_g5747</name>
</gene>
<evidence type="ECO:0000313" key="3">
    <source>
        <dbReference type="Proteomes" id="UP000325902"/>
    </source>
</evidence>
<dbReference type="Proteomes" id="UP000325902">
    <property type="component" value="Unassembled WGS sequence"/>
</dbReference>
<proteinExistence type="predicted"/>
<comment type="caution">
    <text evidence="2">The sequence shown here is derived from an EMBL/GenBank/DDBJ whole genome shotgun (WGS) entry which is preliminary data.</text>
</comment>
<feature type="chain" id="PRO_5024944827" evidence="1">
    <location>
        <begin position="21"/>
        <end position="578"/>
    </location>
</feature>
<name>A0A5N5DCR1_9PEZI</name>
<sequence length="578" mass="64527">MIVRPLILLQCATFLLGAFATAVSQLQESTLEASSRQKQPALSACTKWLRKDNEYLIYPFGRDEATNGADALRKCLESDDAAAYRSKITDIYLVPPVVGTANEEQESLKRIIEILPGPLSIWYPSSSAHTKLWTTLEEQWHDPTTTTPRIKQLATYTPSDLPHHGGPHPLPTIIECGTPSISASLAAELDSLDPLYQHMTRCPDVRSLALSLHPAGCLVGSEACGFAWRRGDVFATTQLENLTLSGYRWDEGASSAAGRLNGAEAWRAAMDWSALRRLDVDAPPWEFLHAFSGRLPRLEALALRARYDFGGERMLCEYEKDPAVARANYTAFVASMPPLRELVVEGMGEQHLPLGPILDVHGGSLRALTVHEFEHDCAGPLLDASWTRPTLGVAELRMIKEKAPRLEALALDFRREGDLPVPELETLSTFLDGLREVTIHLAMNDVRHLEGCRAESVYDLEKCEKKELMEPKIGLASVYRMISILRGKRSLDQRGIESLKVVVGDYGRAEGGGLQFRGLSDQPNRPVMYDCDFPYPIGDVTCQLSYWDENRLHRVIPAKDSDFYFNVEDVQDRRRDEP</sequence>
<evidence type="ECO:0000313" key="2">
    <source>
        <dbReference type="EMBL" id="KAB2575633.1"/>
    </source>
</evidence>
<dbReference type="OrthoDB" id="3945550at2759"/>
<protein>
    <submittedName>
        <fullName evidence="2">Uncharacterized protein</fullName>
    </submittedName>
</protein>
<evidence type="ECO:0000256" key="1">
    <source>
        <dbReference type="SAM" id="SignalP"/>
    </source>
</evidence>
<accession>A0A5N5DCR1</accession>
<keyword evidence="1" id="KW-0732">Signal</keyword>
<keyword evidence="3" id="KW-1185">Reference proteome</keyword>
<organism evidence="2 3">
    <name type="scientific">Lasiodiplodia theobromae</name>
    <dbReference type="NCBI Taxonomy" id="45133"/>
    <lineage>
        <taxon>Eukaryota</taxon>
        <taxon>Fungi</taxon>
        <taxon>Dikarya</taxon>
        <taxon>Ascomycota</taxon>
        <taxon>Pezizomycotina</taxon>
        <taxon>Dothideomycetes</taxon>
        <taxon>Dothideomycetes incertae sedis</taxon>
        <taxon>Botryosphaeriales</taxon>
        <taxon>Botryosphaeriaceae</taxon>
        <taxon>Lasiodiplodia</taxon>
    </lineage>
</organism>
<feature type="signal peptide" evidence="1">
    <location>
        <begin position="1"/>
        <end position="20"/>
    </location>
</feature>